<dbReference type="FunFam" id="1.10.246.130:FF:000005">
    <property type="entry name" value="Gamma-glutamyltranspeptidase 1, putative"/>
    <property type="match status" value="1"/>
</dbReference>
<evidence type="ECO:0000256" key="8">
    <source>
        <dbReference type="ARBA" id="ARBA00023315"/>
    </source>
</evidence>
<dbReference type="GO" id="GO:0036374">
    <property type="term" value="F:glutathione hydrolase activity"/>
    <property type="evidence" value="ECO:0007669"/>
    <property type="project" value="UniProtKB-UniRule"/>
</dbReference>
<dbReference type="Pfam" id="PF01019">
    <property type="entry name" value="G_glu_transpept"/>
    <property type="match status" value="1"/>
</dbReference>
<evidence type="ECO:0000256" key="10">
    <source>
        <dbReference type="PIRSR" id="PIRSR600101-1"/>
    </source>
</evidence>
<dbReference type="EC" id="2.3.2.2" evidence="12"/>
<keyword evidence="5 12" id="KW-0808">Transferase</keyword>
<keyword evidence="7" id="KW-0325">Glycoprotein</keyword>
<keyword evidence="13" id="KW-0732">Signal</keyword>
<gene>
    <name evidence="14" type="ORF">EJ04DRAFT_507985</name>
</gene>
<dbReference type="PANTHER" id="PTHR11686:SF62">
    <property type="entry name" value="GLUTATHIONE HYDROLASE"/>
    <property type="match status" value="1"/>
</dbReference>
<feature type="binding site" evidence="11">
    <location>
        <begin position="463"/>
        <end position="464"/>
    </location>
    <ligand>
        <name>L-glutamate</name>
        <dbReference type="ChEBI" id="CHEBI:29985"/>
    </ligand>
</feature>
<feature type="active site" description="Nucleophile" evidence="10">
    <location>
        <position position="393"/>
    </location>
</feature>
<comment type="caution">
    <text evidence="14">The sequence shown here is derived from an EMBL/GenBank/DDBJ whole genome shotgun (WGS) entry which is preliminary data.</text>
</comment>
<dbReference type="InterPro" id="IPR000101">
    <property type="entry name" value="GGT_peptidase"/>
</dbReference>
<comment type="catalytic activity">
    <reaction evidence="1 12">
        <text>an S-substituted glutathione + H2O = an S-substituted L-cysteinylglycine + L-glutamate</text>
        <dbReference type="Rhea" id="RHEA:59468"/>
        <dbReference type="ChEBI" id="CHEBI:15377"/>
        <dbReference type="ChEBI" id="CHEBI:29985"/>
        <dbReference type="ChEBI" id="CHEBI:90779"/>
        <dbReference type="ChEBI" id="CHEBI:143103"/>
        <dbReference type="EC" id="3.4.19.13"/>
    </reaction>
</comment>
<dbReference type="GO" id="GO:0006508">
    <property type="term" value="P:proteolysis"/>
    <property type="evidence" value="ECO:0007669"/>
    <property type="project" value="UniProtKB-KW"/>
</dbReference>
<keyword evidence="6 12" id="KW-0378">Hydrolase</keyword>
<dbReference type="Gene3D" id="1.10.246.130">
    <property type="match status" value="1"/>
</dbReference>
<feature type="binding site" evidence="11">
    <location>
        <begin position="411"/>
        <end position="413"/>
    </location>
    <ligand>
        <name>L-glutamate</name>
        <dbReference type="ChEBI" id="CHEBI:29985"/>
    </ligand>
</feature>
<feature type="chain" id="PRO_5040441256" description="Glutathione hydrolase" evidence="13">
    <location>
        <begin position="24"/>
        <end position="590"/>
    </location>
</feature>
<evidence type="ECO:0000256" key="12">
    <source>
        <dbReference type="RuleBase" id="RU368068"/>
    </source>
</evidence>
<evidence type="ECO:0000256" key="1">
    <source>
        <dbReference type="ARBA" id="ARBA00001049"/>
    </source>
</evidence>
<comment type="similarity">
    <text evidence="3">Belongs to the gamma-glutamyltransferase family.</text>
</comment>
<evidence type="ECO:0000256" key="7">
    <source>
        <dbReference type="ARBA" id="ARBA00023180"/>
    </source>
</evidence>
<comment type="pathway">
    <text evidence="12">Sulfur metabolism; glutathione metabolism.</text>
</comment>
<evidence type="ECO:0000256" key="5">
    <source>
        <dbReference type="ARBA" id="ARBA00022679"/>
    </source>
</evidence>
<accession>A0A9P4R9B0</accession>
<evidence type="ECO:0000256" key="6">
    <source>
        <dbReference type="ARBA" id="ARBA00022801"/>
    </source>
</evidence>
<comment type="catalytic activity">
    <reaction evidence="9 12">
        <text>an N-terminal (5-L-glutamyl)-[peptide] + an alpha-amino acid = 5-L-glutamyl amino acid + an N-terminal L-alpha-aminoacyl-[peptide]</text>
        <dbReference type="Rhea" id="RHEA:23904"/>
        <dbReference type="Rhea" id="RHEA-COMP:9780"/>
        <dbReference type="Rhea" id="RHEA-COMP:9795"/>
        <dbReference type="ChEBI" id="CHEBI:77644"/>
        <dbReference type="ChEBI" id="CHEBI:78597"/>
        <dbReference type="ChEBI" id="CHEBI:78599"/>
        <dbReference type="ChEBI" id="CHEBI:78608"/>
        <dbReference type="EC" id="2.3.2.2"/>
    </reaction>
</comment>
<dbReference type="InterPro" id="IPR043138">
    <property type="entry name" value="GGT_lsub"/>
</dbReference>
<dbReference type="GO" id="GO:0103068">
    <property type="term" value="F:leukotriene C4 gamma-glutamyl transferase activity"/>
    <property type="evidence" value="ECO:0007669"/>
    <property type="project" value="UniProtKB-EC"/>
</dbReference>
<sequence length="590" mass="62747">MGNMVLSLVRCLTGALTVQSVLANPLAHNPWPSYTPSPPKLEPGHLGAVASESDICSHIGTDLLKQGGNAADALVGTVFCIGVIGMYHSGLGGGGFMLVRAPNGTYEFIDFRETAPAAAFEDMYKEDENLSITGGLASGVPGEVRGLQHLHENHGVLPWATVMAPAVKVARFGWRVNEDLVKYMNSAIAGDNGNLTNNFLVNDTEFAQDFAPKGRLVQLNETITRKRYADTLETIAQLGPDAFYKGPIAEATIRALQAKNGTMTLSDLKNYTVAVRKPSTITYRDYKLTACSAPSGGEVALAVLKIMEGYPNIGSPSTVNLSTHRLDEAIRFAYGERTQLGDPSFVPGIDSYQSQMLSSTTAAEIRAKINDTSTFGVSYYDPSGLESLETPGTSHIVAADASGMAITLTTTVNLLFGSRLVVPETGVIMNNEMNDFSIPNVTNAFGYIPSPANFVKPGKRPLSSIAPVIVEWLNASSSSAADALYVALGAAGGSRIITATIQNLLHVLDGGMTTAEALAQPRLHDQLVPAYVSFEYAYDNQTTAFMKEIGHNVTWVAPGQSTAQGLRRLGNGTFEAAGEPRQKNSGGFVV</sequence>
<feature type="signal peptide" evidence="13">
    <location>
        <begin position="1"/>
        <end position="23"/>
    </location>
</feature>
<dbReference type="SUPFAM" id="SSF56235">
    <property type="entry name" value="N-terminal nucleophile aminohydrolases (Ntn hydrolases)"/>
    <property type="match status" value="1"/>
</dbReference>
<dbReference type="NCBIfam" id="TIGR00066">
    <property type="entry name" value="g_glut_trans"/>
    <property type="match status" value="1"/>
</dbReference>
<dbReference type="GO" id="GO:0006751">
    <property type="term" value="P:glutathione catabolic process"/>
    <property type="evidence" value="ECO:0007669"/>
    <property type="project" value="UniProtKB-UniRule"/>
</dbReference>
<dbReference type="Proteomes" id="UP000799444">
    <property type="component" value="Unassembled WGS sequence"/>
</dbReference>
<dbReference type="PRINTS" id="PR01210">
    <property type="entry name" value="GGTRANSPTASE"/>
</dbReference>
<evidence type="ECO:0000256" key="9">
    <source>
        <dbReference type="ARBA" id="ARBA00047417"/>
    </source>
</evidence>
<dbReference type="Gene3D" id="3.60.20.40">
    <property type="match status" value="1"/>
</dbReference>
<evidence type="ECO:0000256" key="13">
    <source>
        <dbReference type="SAM" id="SignalP"/>
    </source>
</evidence>
<evidence type="ECO:0000256" key="11">
    <source>
        <dbReference type="PIRSR" id="PIRSR600101-2"/>
    </source>
</evidence>
<dbReference type="EC" id="3.4.19.13" evidence="12"/>
<dbReference type="AlphaFoldDB" id="A0A9P4R9B0"/>
<dbReference type="GO" id="GO:0005886">
    <property type="term" value="C:plasma membrane"/>
    <property type="evidence" value="ECO:0007669"/>
    <property type="project" value="TreeGrafter"/>
</dbReference>
<organism evidence="14 15">
    <name type="scientific">Polyplosphaeria fusca</name>
    <dbReference type="NCBI Taxonomy" id="682080"/>
    <lineage>
        <taxon>Eukaryota</taxon>
        <taxon>Fungi</taxon>
        <taxon>Dikarya</taxon>
        <taxon>Ascomycota</taxon>
        <taxon>Pezizomycotina</taxon>
        <taxon>Dothideomycetes</taxon>
        <taxon>Pleosporomycetidae</taxon>
        <taxon>Pleosporales</taxon>
        <taxon>Tetraplosphaeriaceae</taxon>
        <taxon>Polyplosphaeria</taxon>
    </lineage>
</organism>
<feature type="binding site" evidence="11">
    <location>
        <position position="435"/>
    </location>
    <ligand>
        <name>L-glutamate</name>
        <dbReference type="ChEBI" id="CHEBI:29985"/>
    </ligand>
</feature>
<feature type="binding site" evidence="11">
    <location>
        <position position="493"/>
    </location>
    <ligand>
        <name>L-glutamate</name>
        <dbReference type="ChEBI" id="CHEBI:29985"/>
    </ligand>
</feature>
<proteinExistence type="inferred from homology"/>
<evidence type="ECO:0000313" key="15">
    <source>
        <dbReference type="Proteomes" id="UP000799444"/>
    </source>
</evidence>
<keyword evidence="8 12" id="KW-0012">Acyltransferase</keyword>
<dbReference type="InterPro" id="IPR029055">
    <property type="entry name" value="Ntn_hydrolases_N"/>
</dbReference>
<keyword evidence="15" id="KW-1185">Reference proteome</keyword>
<evidence type="ECO:0000313" key="14">
    <source>
        <dbReference type="EMBL" id="KAF2740450.1"/>
    </source>
</evidence>
<protein>
    <recommendedName>
        <fullName evidence="12">Glutathione hydrolase</fullName>
        <ecNumber evidence="12">2.3.2.2</ecNumber>
        <ecNumber evidence="12">3.4.19.13</ecNumber>
    </recommendedName>
    <alternativeName>
        <fullName evidence="12">Gamma-glutamyltransferase</fullName>
    </alternativeName>
    <alternativeName>
        <fullName evidence="12">Gamma-glutamyltranspeptidase</fullName>
    </alternativeName>
</protein>
<name>A0A9P4R9B0_9PLEO</name>
<comment type="function">
    <text evidence="12">Cleaves the gamma-glutamyl peptide bond of glutathione and glutathione conjugates.</text>
</comment>
<dbReference type="EMBL" id="ML996100">
    <property type="protein sequence ID" value="KAF2740450.1"/>
    <property type="molecule type" value="Genomic_DNA"/>
</dbReference>
<evidence type="ECO:0000256" key="4">
    <source>
        <dbReference type="ARBA" id="ARBA00022670"/>
    </source>
</evidence>
<reference evidence="14" key="1">
    <citation type="journal article" date="2020" name="Stud. Mycol.">
        <title>101 Dothideomycetes genomes: a test case for predicting lifestyles and emergence of pathogens.</title>
        <authorList>
            <person name="Haridas S."/>
            <person name="Albert R."/>
            <person name="Binder M."/>
            <person name="Bloem J."/>
            <person name="Labutti K."/>
            <person name="Salamov A."/>
            <person name="Andreopoulos B."/>
            <person name="Baker S."/>
            <person name="Barry K."/>
            <person name="Bills G."/>
            <person name="Bluhm B."/>
            <person name="Cannon C."/>
            <person name="Castanera R."/>
            <person name="Culley D."/>
            <person name="Daum C."/>
            <person name="Ezra D."/>
            <person name="Gonzalez J."/>
            <person name="Henrissat B."/>
            <person name="Kuo A."/>
            <person name="Liang C."/>
            <person name="Lipzen A."/>
            <person name="Lutzoni F."/>
            <person name="Magnuson J."/>
            <person name="Mondo S."/>
            <person name="Nolan M."/>
            <person name="Ohm R."/>
            <person name="Pangilinan J."/>
            <person name="Park H.-J."/>
            <person name="Ramirez L."/>
            <person name="Alfaro M."/>
            <person name="Sun H."/>
            <person name="Tritt A."/>
            <person name="Yoshinaga Y."/>
            <person name="Zwiers L.-H."/>
            <person name="Turgeon B."/>
            <person name="Goodwin S."/>
            <person name="Spatafora J."/>
            <person name="Crous P."/>
            <person name="Grigoriev I."/>
        </authorList>
    </citation>
    <scope>NUCLEOTIDE SEQUENCE</scope>
    <source>
        <strain evidence="14">CBS 125425</strain>
    </source>
</reference>
<evidence type="ECO:0000256" key="3">
    <source>
        <dbReference type="ARBA" id="ARBA00009381"/>
    </source>
</evidence>
<dbReference type="PANTHER" id="PTHR11686">
    <property type="entry name" value="GAMMA GLUTAMYL TRANSPEPTIDASE"/>
    <property type="match status" value="1"/>
</dbReference>
<dbReference type="OrthoDB" id="1081007at2759"/>
<dbReference type="InterPro" id="IPR043137">
    <property type="entry name" value="GGT_ssub_C"/>
</dbReference>
<keyword evidence="4" id="KW-0645">Protease</keyword>
<feature type="binding site" evidence="11">
    <location>
        <position position="112"/>
    </location>
    <ligand>
        <name>L-glutamate</name>
        <dbReference type="ChEBI" id="CHEBI:29985"/>
    </ligand>
</feature>
<dbReference type="FunFam" id="3.60.20.40:FF:000008">
    <property type="entry name" value="Gamma-glutamyltranspeptidase (Eurofung)"/>
    <property type="match status" value="1"/>
</dbReference>
<comment type="catalytic activity">
    <reaction evidence="2 12">
        <text>glutathione + H2O = L-cysteinylglycine + L-glutamate</text>
        <dbReference type="Rhea" id="RHEA:28807"/>
        <dbReference type="ChEBI" id="CHEBI:15377"/>
        <dbReference type="ChEBI" id="CHEBI:29985"/>
        <dbReference type="ChEBI" id="CHEBI:57925"/>
        <dbReference type="ChEBI" id="CHEBI:61694"/>
        <dbReference type="EC" id="3.4.19.13"/>
    </reaction>
</comment>
<evidence type="ECO:0000256" key="2">
    <source>
        <dbReference type="ARBA" id="ARBA00001089"/>
    </source>
</evidence>